<dbReference type="EMBL" id="RYFI01000024">
    <property type="protein sequence ID" value="RXF68767.1"/>
    <property type="molecule type" value="Genomic_DNA"/>
</dbReference>
<dbReference type="RefSeq" id="WP_128779148.1">
    <property type="nucleotide sequence ID" value="NZ_RYFI01000024.1"/>
</dbReference>
<evidence type="ECO:0000313" key="3">
    <source>
        <dbReference type="Proteomes" id="UP000289708"/>
    </source>
</evidence>
<accession>A0A4Q0M6T7</accession>
<dbReference type="AlphaFoldDB" id="A0A4Q0M6T7"/>
<keyword evidence="3" id="KW-1185">Reference proteome</keyword>
<feature type="chain" id="PRO_5020245280" description="Antifreeze protein" evidence="1">
    <location>
        <begin position="25"/>
        <end position="109"/>
    </location>
</feature>
<evidence type="ECO:0008006" key="4">
    <source>
        <dbReference type="Google" id="ProtNLM"/>
    </source>
</evidence>
<dbReference type="Proteomes" id="UP000289708">
    <property type="component" value="Unassembled WGS sequence"/>
</dbReference>
<keyword evidence="1" id="KW-0732">Signal</keyword>
<comment type="caution">
    <text evidence="2">The sequence shown here is derived from an EMBL/GenBank/DDBJ whole genome shotgun (WGS) entry which is preliminary data.</text>
</comment>
<dbReference type="OrthoDB" id="9256291at2"/>
<evidence type="ECO:0000256" key="1">
    <source>
        <dbReference type="SAM" id="SignalP"/>
    </source>
</evidence>
<sequence length="109" mass="12501">MRLAFAALAAVLGALAVAPAPANAESSYWEERWRSRDSTPEYRSDRRRYREPDHVDIRINKRARPAYAARRGYPPRSYNGPVYQTQEQVQQSVYDFATGGVGDINAYRY</sequence>
<protein>
    <recommendedName>
        <fullName evidence="4">Antifreeze protein</fullName>
    </recommendedName>
</protein>
<organism evidence="2 3">
    <name type="scientific">Hansschlegelia zhihuaiae</name>
    <dbReference type="NCBI Taxonomy" id="405005"/>
    <lineage>
        <taxon>Bacteria</taxon>
        <taxon>Pseudomonadati</taxon>
        <taxon>Pseudomonadota</taxon>
        <taxon>Alphaproteobacteria</taxon>
        <taxon>Hyphomicrobiales</taxon>
        <taxon>Methylopilaceae</taxon>
        <taxon>Hansschlegelia</taxon>
    </lineage>
</organism>
<evidence type="ECO:0000313" key="2">
    <source>
        <dbReference type="EMBL" id="RXF68767.1"/>
    </source>
</evidence>
<proteinExistence type="predicted"/>
<reference evidence="2 3" key="1">
    <citation type="submission" date="2018-12" db="EMBL/GenBank/DDBJ databases">
        <title>bacterium Hansschlegelia zhihuaiae S113.</title>
        <authorList>
            <person name="He J."/>
        </authorList>
    </citation>
    <scope>NUCLEOTIDE SEQUENCE [LARGE SCALE GENOMIC DNA]</scope>
    <source>
        <strain evidence="2 3">S 113</strain>
    </source>
</reference>
<gene>
    <name evidence="2" type="ORF">EK403_19605</name>
</gene>
<name>A0A4Q0M6T7_9HYPH</name>
<feature type="signal peptide" evidence="1">
    <location>
        <begin position="1"/>
        <end position="24"/>
    </location>
</feature>